<name>M1DST0_SOLTU</name>
<reference evidence="3" key="1">
    <citation type="journal article" date="2011" name="Nature">
        <title>Genome sequence and analysis of the tuber crop potato.</title>
        <authorList>
            <consortium name="The Potato Genome Sequencing Consortium"/>
        </authorList>
    </citation>
    <scope>NUCLEOTIDE SEQUENCE [LARGE SCALE GENOMIC DNA]</scope>
    <source>
        <strain evidence="3">cv. DM1-3 516 R44</strain>
    </source>
</reference>
<dbReference type="EnsemblPlants" id="PGSC0003DMT400093825">
    <property type="protein sequence ID" value="PGSC0003DMT400093825"/>
    <property type="gene ID" value="PGSC0003DMG400043396"/>
</dbReference>
<feature type="compositionally biased region" description="Gly residues" evidence="1">
    <location>
        <begin position="11"/>
        <end position="20"/>
    </location>
</feature>
<dbReference type="PaxDb" id="4113-PGSC0003DMT400093825"/>
<dbReference type="HOGENOM" id="CLU_2162877_0_0_1"/>
<keyword evidence="3" id="KW-1185">Reference proteome</keyword>
<reference evidence="2" key="2">
    <citation type="submission" date="2015-06" db="UniProtKB">
        <authorList>
            <consortium name="EnsemblPlants"/>
        </authorList>
    </citation>
    <scope>IDENTIFICATION</scope>
    <source>
        <strain evidence="2">DM1-3 516 R44</strain>
    </source>
</reference>
<dbReference type="InParanoid" id="M1DST0"/>
<dbReference type="Gramene" id="PGSC0003DMT400093825">
    <property type="protein sequence ID" value="PGSC0003DMT400093825"/>
    <property type="gene ID" value="PGSC0003DMG400043396"/>
</dbReference>
<evidence type="ECO:0000256" key="1">
    <source>
        <dbReference type="SAM" id="MobiDB-lite"/>
    </source>
</evidence>
<sequence length="111" mass="12037">MDREGHRGSSLGLGSGGSGLGTLPLPVIETTTHGGLRGLMPEIWRFCLPPHEHSHGSCGGARPVKGHVVHHSWEGVTQGEDNGQWFLTLSVHPFVVRRFSAVLPVLRYKVL</sequence>
<dbReference type="Proteomes" id="UP000011115">
    <property type="component" value="Unassembled WGS sequence"/>
</dbReference>
<proteinExistence type="predicted"/>
<evidence type="ECO:0000313" key="3">
    <source>
        <dbReference type="Proteomes" id="UP000011115"/>
    </source>
</evidence>
<feature type="region of interest" description="Disordered" evidence="1">
    <location>
        <begin position="1"/>
        <end position="24"/>
    </location>
</feature>
<organism evidence="2 3">
    <name type="scientific">Solanum tuberosum</name>
    <name type="common">Potato</name>
    <dbReference type="NCBI Taxonomy" id="4113"/>
    <lineage>
        <taxon>Eukaryota</taxon>
        <taxon>Viridiplantae</taxon>
        <taxon>Streptophyta</taxon>
        <taxon>Embryophyta</taxon>
        <taxon>Tracheophyta</taxon>
        <taxon>Spermatophyta</taxon>
        <taxon>Magnoliopsida</taxon>
        <taxon>eudicotyledons</taxon>
        <taxon>Gunneridae</taxon>
        <taxon>Pentapetalae</taxon>
        <taxon>asterids</taxon>
        <taxon>lamiids</taxon>
        <taxon>Solanales</taxon>
        <taxon>Solanaceae</taxon>
        <taxon>Solanoideae</taxon>
        <taxon>Solaneae</taxon>
        <taxon>Solanum</taxon>
    </lineage>
</organism>
<protein>
    <submittedName>
        <fullName evidence="2">Uncharacterized protein</fullName>
    </submittedName>
</protein>
<accession>M1DST0</accession>
<dbReference type="AlphaFoldDB" id="M1DST0"/>
<evidence type="ECO:0000313" key="2">
    <source>
        <dbReference type="EnsemblPlants" id="PGSC0003DMT400093825"/>
    </source>
</evidence>